<dbReference type="GO" id="GO:0005524">
    <property type="term" value="F:ATP binding"/>
    <property type="evidence" value="ECO:0007669"/>
    <property type="project" value="UniProtKB-KW"/>
</dbReference>
<keyword evidence="5" id="KW-0547">Nucleotide-binding</keyword>
<keyword evidence="3" id="KW-0597">Phosphoprotein</keyword>
<gene>
    <name evidence="9" type="ORF">JKL49_18050</name>
</gene>
<dbReference type="InterPro" id="IPR036890">
    <property type="entry name" value="HATPase_C_sf"/>
</dbReference>
<dbReference type="InterPro" id="IPR005467">
    <property type="entry name" value="His_kinase_dom"/>
</dbReference>
<evidence type="ECO:0000313" key="10">
    <source>
        <dbReference type="Proteomes" id="UP000622580"/>
    </source>
</evidence>
<dbReference type="Proteomes" id="UP000622580">
    <property type="component" value="Unassembled WGS sequence"/>
</dbReference>
<evidence type="ECO:0000259" key="8">
    <source>
        <dbReference type="PROSITE" id="PS50109"/>
    </source>
</evidence>
<evidence type="ECO:0000313" key="9">
    <source>
        <dbReference type="EMBL" id="MBR7621301.1"/>
    </source>
</evidence>
<dbReference type="RefSeq" id="WP_215342364.1">
    <property type="nucleotide sequence ID" value="NZ_JAGSGD010000001.1"/>
</dbReference>
<keyword evidence="4" id="KW-0808">Transferase</keyword>
<feature type="domain" description="Histidine kinase" evidence="8">
    <location>
        <begin position="35"/>
        <end position="227"/>
    </location>
</feature>
<dbReference type="PROSITE" id="PS50109">
    <property type="entry name" value="HIS_KIN"/>
    <property type="match status" value="1"/>
</dbReference>
<dbReference type="AlphaFoldDB" id="A0A941HXP1"/>
<dbReference type="Pfam" id="PF07568">
    <property type="entry name" value="HisKA_2"/>
    <property type="match status" value="1"/>
</dbReference>
<evidence type="ECO:0000256" key="4">
    <source>
        <dbReference type="ARBA" id="ARBA00022679"/>
    </source>
</evidence>
<dbReference type="SMART" id="SM00387">
    <property type="entry name" value="HATPase_c"/>
    <property type="match status" value="1"/>
</dbReference>
<dbReference type="InterPro" id="IPR011495">
    <property type="entry name" value="Sig_transdc_His_kin_sub2_dim/P"/>
</dbReference>
<evidence type="ECO:0000256" key="1">
    <source>
        <dbReference type="ARBA" id="ARBA00000085"/>
    </source>
</evidence>
<dbReference type="EC" id="2.7.13.3" evidence="2"/>
<dbReference type="GO" id="GO:0004673">
    <property type="term" value="F:protein histidine kinase activity"/>
    <property type="evidence" value="ECO:0007669"/>
    <property type="project" value="UniProtKB-EC"/>
</dbReference>
<keyword evidence="10" id="KW-1185">Reference proteome</keyword>
<evidence type="ECO:0000256" key="7">
    <source>
        <dbReference type="ARBA" id="ARBA00022840"/>
    </source>
</evidence>
<evidence type="ECO:0000256" key="3">
    <source>
        <dbReference type="ARBA" id="ARBA00022553"/>
    </source>
</evidence>
<evidence type="ECO:0000256" key="2">
    <source>
        <dbReference type="ARBA" id="ARBA00012438"/>
    </source>
</evidence>
<dbReference type="SUPFAM" id="SSF55874">
    <property type="entry name" value="ATPase domain of HSP90 chaperone/DNA topoisomerase II/histidine kinase"/>
    <property type="match status" value="1"/>
</dbReference>
<comment type="catalytic activity">
    <reaction evidence="1">
        <text>ATP + protein L-histidine = ADP + protein N-phospho-L-histidine.</text>
        <dbReference type="EC" id="2.7.13.3"/>
    </reaction>
</comment>
<accession>A0A941HXP1</accession>
<name>A0A941HXP1_9CAUL</name>
<comment type="caution">
    <text evidence="9">The sequence shown here is derived from an EMBL/GenBank/DDBJ whole genome shotgun (WGS) entry which is preliminary data.</text>
</comment>
<dbReference type="InterPro" id="IPR003594">
    <property type="entry name" value="HATPase_dom"/>
</dbReference>
<reference evidence="9" key="1">
    <citation type="submission" date="2021-04" db="EMBL/GenBank/DDBJ databases">
        <title>Draft genome assembly of strain Phenylobacterium sp. 20VBR1 using MiniION and Illumina platforms.</title>
        <authorList>
            <person name="Thomas F.A."/>
            <person name="Krishnan K.P."/>
            <person name="Sinha R.K."/>
        </authorList>
    </citation>
    <scope>NUCLEOTIDE SEQUENCE</scope>
    <source>
        <strain evidence="9">20VBR1</strain>
    </source>
</reference>
<proteinExistence type="predicted"/>
<dbReference type="PANTHER" id="PTHR41523">
    <property type="entry name" value="TWO-COMPONENT SYSTEM SENSOR PROTEIN"/>
    <property type="match status" value="1"/>
</dbReference>
<protein>
    <recommendedName>
        <fullName evidence="2">histidine kinase</fullName>
        <ecNumber evidence="2">2.7.13.3</ecNumber>
    </recommendedName>
</protein>
<evidence type="ECO:0000256" key="5">
    <source>
        <dbReference type="ARBA" id="ARBA00022741"/>
    </source>
</evidence>
<keyword evidence="7" id="KW-0067">ATP-binding</keyword>
<organism evidence="9 10">
    <name type="scientific">Phenylobacterium glaciei</name>
    <dbReference type="NCBI Taxonomy" id="2803784"/>
    <lineage>
        <taxon>Bacteria</taxon>
        <taxon>Pseudomonadati</taxon>
        <taxon>Pseudomonadota</taxon>
        <taxon>Alphaproteobacteria</taxon>
        <taxon>Caulobacterales</taxon>
        <taxon>Caulobacteraceae</taxon>
        <taxon>Phenylobacterium</taxon>
    </lineage>
</organism>
<sequence>MHFIADGMNVVQADQSPREDGVSASVCEDCSLLVEADHRIANHLAMLGGYVRLKAAGVSGEGRLLLETIGAQVDAVSRLHRALATHGQHGAVDLSEHLRAICAPFATGLAGAATLIQDIATVCPVRADQVLPLSQIVSELVTNAFKYAHADGRAGVVLVRCGGCKAGGAQIDVVDDGPGLPPGFNPATDGGLGFRLIRALSRQVGATLDFGSEGQGLRVRVTVPRHIPVAPQEY</sequence>
<evidence type="ECO:0000256" key="6">
    <source>
        <dbReference type="ARBA" id="ARBA00022777"/>
    </source>
</evidence>
<dbReference type="Gene3D" id="3.30.565.10">
    <property type="entry name" value="Histidine kinase-like ATPase, C-terminal domain"/>
    <property type="match status" value="1"/>
</dbReference>
<dbReference type="EMBL" id="JAGSGD010000001">
    <property type="protein sequence ID" value="MBR7621301.1"/>
    <property type="molecule type" value="Genomic_DNA"/>
</dbReference>
<keyword evidence="6 9" id="KW-0418">Kinase</keyword>
<dbReference type="Pfam" id="PF02518">
    <property type="entry name" value="HATPase_c"/>
    <property type="match status" value="1"/>
</dbReference>
<dbReference type="PANTHER" id="PTHR41523:SF8">
    <property type="entry name" value="ETHYLENE RESPONSE SENSOR PROTEIN"/>
    <property type="match status" value="1"/>
</dbReference>